<dbReference type="InterPro" id="IPR050098">
    <property type="entry name" value="TFPI/VKTCI-like"/>
</dbReference>
<reference evidence="9 10" key="1">
    <citation type="journal article" date="2018" name="Gigascience">
        <title>Genomes of trombidid mites reveal novel predicted allergens and laterally-transferred genes associated with secondary metabolism.</title>
        <authorList>
            <person name="Dong X."/>
            <person name="Chaisiri K."/>
            <person name="Xia D."/>
            <person name="Armstrong S.D."/>
            <person name="Fang Y."/>
            <person name="Donnelly M.J."/>
            <person name="Kadowaki T."/>
            <person name="McGarry J.W."/>
            <person name="Darby A.C."/>
            <person name="Makepeace B.L."/>
        </authorList>
    </citation>
    <scope>NUCLEOTIDE SEQUENCE [LARGE SCALE GENOMIC DNA]</scope>
    <source>
        <strain evidence="9">UoL-UT</strain>
    </source>
</reference>
<evidence type="ECO:0000313" key="9">
    <source>
        <dbReference type="EMBL" id="RWS21008.1"/>
    </source>
</evidence>
<evidence type="ECO:0000313" key="10">
    <source>
        <dbReference type="Proteomes" id="UP000288716"/>
    </source>
</evidence>
<dbReference type="EMBL" id="NCKV01014131">
    <property type="protein sequence ID" value="RWS21008.1"/>
    <property type="molecule type" value="Genomic_DNA"/>
</dbReference>
<dbReference type="VEuPathDB" id="VectorBase:LDEU011032"/>
<keyword evidence="6" id="KW-1015">Disulfide bond</keyword>
<sequence length="281" mass="31812">PKEDDDSHVKKSALHPKKKVSLESLKINDNGPDGNEFCNFQPETGNCTGKFKVWYFEKKTEQCRKFVYSGCNGNKNRFKSNEECRAKCLNEPISSGFEEAQKTAVRTTTPNFDDETDTSNDTAAVTTAIPSNTSDPGRSVANATEQKVKQENITSKPDNITSKPDNITSKPDNSTTKADNSTIKPDNSTTKLDNSTTNPDNSIIKLENKTSEQTSKKENVEQPRKEKRKKQRKIPLPEEAKPEENKDKKDTRRHWKSELDRLMSCSEKCNNDEKCMEECYN</sequence>
<dbReference type="PANTHER" id="PTHR10083">
    <property type="entry name" value="KUNITZ-TYPE PROTEASE INHIBITOR-RELATED"/>
    <property type="match status" value="1"/>
</dbReference>
<keyword evidence="2" id="KW-0964">Secreted</keyword>
<organism evidence="9 10">
    <name type="scientific">Leptotrombidium deliense</name>
    <dbReference type="NCBI Taxonomy" id="299467"/>
    <lineage>
        <taxon>Eukaryota</taxon>
        <taxon>Metazoa</taxon>
        <taxon>Ecdysozoa</taxon>
        <taxon>Arthropoda</taxon>
        <taxon>Chelicerata</taxon>
        <taxon>Arachnida</taxon>
        <taxon>Acari</taxon>
        <taxon>Acariformes</taxon>
        <taxon>Trombidiformes</taxon>
        <taxon>Prostigmata</taxon>
        <taxon>Anystina</taxon>
        <taxon>Parasitengona</taxon>
        <taxon>Trombiculoidea</taxon>
        <taxon>Trombiculidae</taxon>
        <taxon>Leptotrombidium</taxon>
    </lineage>
</organism>
<keyword evidence="10" id="KW-1185">Reference proteome</keyword>
<dbReference type="CDD" id="cd00109">
    <property type="entry name" value="Kunitz-type"/>
    <property type="match status" value="1"/>
</dbReference>
<dbReference type="GO" id="GO:0004867">
    <property type="term" value="F:serine-type endopeptidase inhibitor activity"/>
    <property type="evidence" value="ECO:0007669"/>
    <property type="project" value="UniProtKB-KW"/>
</dbReference>
<comment type="subcellular location">
    <subcellularLocation>
        <location evidence="1">Secreted</location>
    </subcellularLocation>
</comment>
<accession>A0A443S0E5</accession>
<dbReference type="InterPro" id="IPR020901">
    <property type="entry name" value="Prtase_inh_Kunz-CS"/>
</dbReference>
<dbReference type="PROSITE" id="PS50279">
    <property type="entry name" value="BPTI_KUNITZ_2"/>
    <property type="match status" value="1"/>
</dbReference>
<evidence type="ECO:0000256" key="1">
    <source>
        <dbReference type="ARBA" id="ARBA00004613"/>
    </source>
</evidence>
<feature type="region of interest" description="Disordered" evidence="7">
    <location>
        <begin position="99"/>
        <end position="255"/>
    </location>
</feature>
<evidence type="ECO:0000256" key="5">
    <source>
        <dbReference type="ARBA" id="ARBA00022900"/>
    </source>
</evidence>
<dbReference type="InterPro" id="IPR036880">
    <property type="entry name" value="Kunitz_BPTI_sf"/>
</dbReference>
<keyword evidence="5" id="KW-0722">Serine protease inhibitor</keyword>
<dbReference type="GO" id="GO:0005615">
    <property type="term" value="C:extracellular space"/>
    <property type="evidence" value="ECO:0007669"/>
    <property type="project" value="TreeGrafter"/>
</dbReference>
<comment type="caution">
    <text evidence="9">The sequence shown here is derived from an EMBL/GenBank/DDBJ whole genome shotgun (WGS) entry which is preliminary data.</text>
</comment>
<dbReference type="PROSITE" id="PS00280">
    <property type="entry name" value="BPTI_KUNITZ_1"/>
    <property type="match status" value="1"/>
</dbReference>
<evidence type="ECO:0000256" key="2">
    <source>
        <dbReference type="ARBA" id="ARBA00022525"/>
    </source>
</evidence>
<keyword evidence="3" id="KW-0646">Protease inhibitor</keyword>
<dbReference type="Proteomes" id="UP000288716">
    <property type="component" value="Unassembled WGS sequence"/>
</dbReference>
<evidence type="ECO:0000256" key="3">
    <source>
        <dbReference type="ARBA" id="ARBA00022690"/>
    </source>
</evidence>
<dbReference type="PRINTS" id="PR00759">
    <property type="entry name" value="BASICPTASE"/>
</dbReference>
<dbReference type="Gene3D" id="4.10.410.10">
    <property type="entry name" value="Pancreatic trypsin inhibitor Kunitz domain"/>
    <property type="match status" value="1"/>
</dbReference>
<dbReference type="InterPro" id="IPR002223">
    <property type="entry name" value="Kunitz_BPTI"/>
</dbReference>
<keyword evidence="4" id="KW-0677">Repeat</keyword>
<evidence type="ECO:0000256" key="4">
    <source>
        <dbReference type="ARBA" id="ARBA00022737"/>
    </source>
</evidence>
<proteinExistence type="predicted"/>
<dbReference type="SUPFAM" id="SSF57362">
    <property type="entry name" value="BPTI-like"/>
    <property type="match status" value="1"/>
</dbReference>
<dbReference type="SMART" id="SM00131">
    <property type="entry name" value="KU"/>
    <property type="match status" value="1"/>
</dbReference>
<feature type="non-terminal residue" evidence="9">
    <location>
        <position position="1"/>
    </location>
</feature>
<feature type="compositionally biased region" description="Basic and acidic residues" evidence="7">
    <location>
        <begin position="235"/>
        <end position="255"/>
    </location>
</feature>
<evidence type="ECO:0000259" key="8">
    <source>
        <dbReference type="PROSITE" id="PS50279"/>
    </source>
</evidence>
<dbReference type="OrthoDB" id="4473401at2759"/>
<dbReference type="Pfam" id="PF00014">
    <property type="entry name" value="Kunitz_BPTI"/>
    <property type="match status" value="1"/>
</dbReference>
<dbReference type="AlphaFoldDB" id="A0A443S0E5"/>
<dbReference type="PANTHER" id="PTHR10083:SF328">
    <property type="entry name" value="TISSUE FACTOR PATHWAY INHIBITOR"/>
    <property type="match status" value="1"/>
</dbReference>
<protein>
    <submittedName>
        <fullName evidence="9">Isoinhibitor K-like protein</fullName>
    </submittedName>
</protein>
<gene>
    <name evidence="9" type="ORF">B4U80_08214</name>
</gene>
<feature type="domain" description="BPTI/Kunitz inhibitor" evidence="8">
    <location>
        <begin position="38"/>
        <end position="88"/>
    </location>
</feature>
<name>A0A443S0E5_9ACAR</name>
<evidence type="ECO:0000256" key="7">
    <source>
        <dbReference type="SAM" id="MobiDB-lite"/>
    </source>
</evidence>
<feature type="compositionally biased region" description="Polar residues" evidence="7">
    <location>
        <begin position="119"/>
        <end position="201"/>
    </location>
</feature>
<dbReference type="STRING" id="299467.A0A443S0E5"/>
<feature type="compositionally biased region" description="Basic and acidic residues" evidence="7">
    <location>
        <begin position="206"/>
        <end position="224"/>
    </location>
</feature>
<evidence type="ECO:0000256" key="6">
    <source>
        <dbReference type="ARBA" id="ARBA00023157"/>
    </source>
</evidence>
<dbReference type="FunFam" id="4.10.410.10:FF:000020">
    <property type="entry name" value="Collagen, type VI, alpha 3"/>
    <property type="match status" value="1"/>
</dbReference>